<keyword evidence="8" id="KW-0732">Signal</keyword>
<accession>A0AAD8Y0N3</accession>
<feature type="chain" id="PRO_5042043976" evidence="8">
    <location>
        <begin position="27"/>
        <end position="533"/>
    </location>
</feature>
<keyword evidence="5 7" id="KW-1133">Transmembrane helix</keyword>
<dbReference type="Proteomes" id="UP001224775">
    <property type="component" value="Unassembled WGS sequence"/>
</dbReference>
<comment type="subcellular location">
    <subcellularLocation>
        <location evidence="1">Membrane</location>
        <topology evidence="1">Multi-pass membrane protein</topology>
    </subcellularLocation>
</comment>
<evidence type="ECO:0000259" key="9">
    <source>
        <dbReference type="Pfam" id="PF01694"/>
    </source>
</evidence>
<sequence>MMNRILLITIYYISICILLSQYGGDAFQLPHPSTHRLSSERGGSSRATSRNYLTVISAKHDIPKDGESSDEDVDGDGFINASDKIDFDEIDKLFDDVPDYGAIRSLESPYENYNPIDPLSVDEIELWMAKNNLQQQRKEKSRRRKLLFPWLAPLTSLLLPKKYSPSRTVVGREQNIERNTKRRTPSPISFSHFWTRPNTARNLLVTLNILAFVYQIATAVRYLPGFNRVLAMSVAGDAYSAAAVAGSNIPQWTTTEVVLRALGFVGGGAGIVISSGSSGMRGGRGPIAAHSMGPFFLDYAHQSYPLSHFQKHRYLSSGFLHGSFLHLFMNLRAMLSLPSWLEDGIGKGLYLTAYLTAIVTGNIAHTVSTIGDLSGRAAGSLCIGASGGICGLYGLMLASLMKMGNNSAVSVVLKQMLWLLAFGFLVPNVSNAGHVGGFLGGWIIGYLFGPGYERSYTLNRIGGGRDHADFEFRQMMGTGVYPSMDKAILPLKYLWYSIGLAICAKPQLRAVPVALVKGILEPGALSGVRAFLR</sequence>
<evidence type="ECO:0000313" key="11">
    <source>
        <dbReference type="Proteomes" id="UP001224775"/>
    </source>
</evidence>
<dbReference type="Pfam" id="PF01694">
    <property type="entry name" value="Rhomboid"/>
    <property type="match status" value="1"/>
</dbReference>
<dbReference type="PANTHER" id="PTHR43731">
    <property type="entry name" value="RHOMBOID PROTEASE"/>
    <property type="match status" value="1"/>
</dbReference>
<dbReference type="InterPro" id="IPR035952">
    <property type="entry name" value="Rhomboid-like_sf"/>
</dbReference>
<evidence type="ECO:0000256" key="8">
    <source>
        <dbReference type="SAM" id="SignalP"/>
    </source>
</evidence>
<dbReference type="InterPro" id="IPR022764">
    <property type="entry name" value="Peptidase_S54_rhomboid_dom"/>
</dbReference>
<evidence type="ECO:0000256" key="6">
    <source>
        <dbReference type="ARBA" id="ARBA00023136"/>
    </source>
</evidence>
<organism evidence="10 11">
    <name type="scientific">Skeletonema marinoi</name>
    <dbReference type="NCBI Taxonomy" id="267567"/>
    <lineage>
        <taxon>Eukaryota</taxon>
        <taxon>Sar</taxon>
        <taxon>Stramenopiles</taxon>
        <taxon>Ochrophyta</taxon>
        <taxon>Bacillariophyta</taxon>
        <taxon>Coscinodiscophyceae</taxon>
        <taxon>Thalassiosirophycidae</taxon>
        <taxon>Thalassiosirales</taxon>
        <taxon>Skeletonemataceae</taxon>
        <taxon>Skeletonema</taxon>
        <taxon>Skeletonema marinoi-dohrnii complex</taxon>
    </lineage>
</organism>
<feature type="domain" description="Peptidase S54 rhomboid" evidence="9">
    <location>
        <begin position="310"/>
        <end position="449"/>
    </location>
</feature>
<gene>
    <name evidence="10" type="ORF">QTG54_012489</name>
</gene>
<evidence type="ECO:0000256" key="3">
    <source>
        <dbReference type="ARBA" id="ARBA00022692"/>
    </source>
</evidence>
<dbReference type="GO" id="GO:0004252">
    <property type="term" value="F:serine-type endopeptidase activity"/>
    <property type="evidence" value="ECO:0007669"/>
    <property type="project" value="InterPro"/>
</dbReference>
<protein>
    <submittedName>
        <fullName evidence="10">Rhomboid family protein</fullName>
    </submittedName>
</protein>
<comment type="caution">
    <text evidence="10">The sequence shown here is derived from an EMBL/GenBank/DDBJ whole genome shotgun (WGS) entry which is preliminary data.</text>
</comment>
<comment type="similarity">
    <text evidence="2">Belongs to the peptidase S54 family.</text>
</comment>
<dbReference type="SUPFAM" id="SSF144091">
    <property type="entry name" value="Rhomboid-like"/>
    <property type="match status" value="1"/>
</dbReference>
<keyword evidence="6 7" id="KW-0472">Membrane</keyword>
<keyword evidence="3 7" id="KW-0812">Transmembrane</keyword>
<keyword evidence="4" id="KW-0378">Hydrolase</keyword>
<evidence type="ECO:0000256" key="5">
    <source>
        <dbReference type="ARBA" id="ARBA00022989"/>
    </source>
</evidence>
<dbReference type="Gene3D" id="1.20.1540.10">
    <property type="entry name" value="Rhomboid-like"/>
    <property type="match status" value="1"/>
</dbReference>
<proteinExistence type="inferred from homology"/>
<evidence type="ECO:0000256" key="2">
    <source>
        <dbReference type="ARBA" id="ARBA00009045"/>
    </source>
</evidence>
<evidence type="ECO:0000256" key="7">
    <source>
        <dbReference type="SAM" id="Phobius"/>
    </source>
</evidence>
<feature type="signal peptide" evidence="8">
    <location>
        <begin position="1"/>
        <end position="26"/>
    </location>
</feature>
<evidence type="ECO:0000313" key="10">
    <source>
        <dbReference type="EMBL" id="KAK1737044.1"/>
    </source>
</evidence>
<dbReference type="EMBL" id="JATAAI010000027">
    <property type="protein sequence ID" value="KAK1737044.1"/>
    <property type="molecule type" value="Genomic_DNA"/>
</dbReference>
<dbReference type="AlphaFoldDB" id="A0AAD8Y0N3"/>
<name>A0AAD8Y0N3_9STRA</name>
<reference evidence="10" key="1">
    <citation type="submission" date="2023-06" db="EMBL/GenBank/DDBJ databases">
        <title>Survivors Of The Sea: Transcriptome response of Skeletonema marinoi to long-term dormancy.</title>
        <authorList>
            <person name="Pinder M.I.M."/>
            <person name="Kourtchenko O."/>
            <person name="Robertson E.K."/>
            <person name="Larsson T."/>
            <person name="Maumus F."/>
            <person name="Osuna-Cruz C.M."/>
            <person name="Vancaester E."/>
            <person name="Stenow R."/>
            <person name="Vandepoele K."/>
            <person name="Ploug H."/>
            <person name="Bruchert V."/>
            <person name="Godhe A."/>
            <person name="Topel M."/>
        </authorList>
    </citation>
    <scope>NUCLEOTIDE SEQUENCE</scope>
    <source>
        <strain evidence="10">R05AC</strain>
    </source>
</reference>
<dbReference type="PANTHER" id="PTHR43731:SF14">
    <property type="entry name" value="PRESENILIN-ASSOCIATED RHOMBOID-LIKE PROTEIN, MITOCHONDRIAL"/>
    <property type="match status" value="1"/>
</dbReference>
<keyword evidence="11" id="KW-1185">Reference proteome</keyword>
<evidence type="ECO:0000256" key="4">
    <source>
        <dbReference type="ARBA" id="ARBA00022801"/>
    </source>
</evidence>
<dbReference type="GO" id="GO:0016020">
    <property type="term" value="C:membrane"/>
    <property type="evidence" value="ECO:0007669"/>
    <property type="project" value="UniProtKB-SubCell"/>
</dbReference>
<feature type="transmembrane region" description="Helical" evidence="7">
    <location>
        <begin position="377"/>
        <end position="396"/>
    </location>
</feature>
<feature type="transmembrane region" description="Helical" evidence="7">
    <location>
        <begin position="408"/>
        <end position="426"/>
    </location>
</feature>
<dbReference type="InterPro" id="IPR050925">
    <property type="entry name" value="Rhomboid_protease_S54"/>
</dbReference>
<feature type="transmembrane region" description="Helical" evidence="7">
    <location>
        <begin position="349"/>
        <end position="371"/>
    </location>
</feature>
<evidence type="ECO:0000256" key="1">
    <source>
        <dbReference type="ARBA" id="ARBA00004141"/>
    </source>
</evidence>